<dbReference type="EMBL" id="OFSP01000039">
    <property type="protein sequence ID" value="SOY68873.1"/>
    <property type="molecule type" value="Genomic_DNA"/>
</dbReference>
<name>A0A976A925_9BURK</name>
<dbReference type="RefSeq" id="WP_147309676.1">
    <property type="nucleotide sequence ID" value="NZ_LT976857.1"/>
</dbReference>
<dbReference type="Proteomes" id="UP000256297">
    <property type="component" value="Chromosome CBM2589_a"/>
</dbReference>
<accession>A0A976A925</accession>
<comment type="caution">
    <text evidence="1">The sequence shown here is derived from an EMBL/GenBank/DDBJ whole genome shotgun (WGS) entry which is preliminary data.</text>
</comment>
<dbReference type="Gene3D" id="3.30.70.100">
    <property type="match status" value="1"/>
</dbReference>
<reference evidence="1 2" key="1">
    <citation type="submission" date="2018-01" db="EMBL/GenBank/DDBJ databases">
        <authorList>
            <person name="Clerissi C."/>
        </authorList>
    </citation>
    <scope>NUCLEOTIDE SEQUENCE [LARGE SCALE GENOMIC DNA]</scope>
    <source>
        <strain evidence="1">Cupriavidus taiwanensis STM 3521</strain>
    </source>
</reference>
<dbReference type="SUPFAM" id="SSF54909">
    <property type="entry name" value="Dimeric alpha+beta barrel"/>
    <property type="match status" value="1"/>
</dbReference>
<dbReference type="InterPro" id="IPR011008">
    <property type="entry name" value="Dimeric_a/b-barrel"/>
</dbReference>
<organism evidence="1 2">
    <name type="scientific">Cupriavidus taiwanensis</name>
    <dbReference type="NCBI Taxonomy" id="164546"/>
    <lineage>
        <taxon>Bacteria</taxon>
        <taxon>Pseudomonadati</taxon>
        <taxon>Pseudomonadota</taxon>
        <taxon>Betaproteobacteria</taxon>
        <taxon>Burkholderiales</taxon>
        <taxon>Burkholderiaceae</taxon>
        <taxon>Cupriavidus</taxon>
    </lineage>
</organism>
<evidence type="ECO:0000313" key="1">
    <source>
        <dbReference type="EMBL" id="SOY68873.1"/>
    </source>
</evidence>
<gene>
    <name evidence="1" type="ORF">CBM2589_A90343</name>
</gene>
<protein>
    <submittedName>
        <fullName evidence="1">Uncharacterized protein</fullName>
    </submittedName>
</protein>
<sequence>MIVRCAYLEGSVRPEHRSRFDAFINAEIVPLMKQFPGATSVRVMRANTIEEEGPSLYMTFETVYPSVEAMEQAFAQPVRRLLRQKLREIKPLFEGRVFHITQTLLADASLPAQ</sequence>
<dbReference type="AlphaFoldDB" id="A0A976A925"/>
<proteinExistence type="predicted"/>
<evidence type="ECO:0000313" key="2">
    <source>
        <dbReference type="Proteomes" id="UP000256297"/>
    </source>
</evidence>